<dbReference type="EMBL" id="CP129118">
    <property type="protein sequence ID" value="WOV86492.1"/>
    <property type="molecule type" value="Genomic_DNA"/>
</dbReference>
<evidence type="ECO:0000313" key="2">
    <source>
        <dbReference type="EMBL" id="WOV86492.1"/>
    </source>
</evidence>
<proteinExistence type="predicted"/>
<protein>
    <recommendedName>
        <fullName evidence="4">Spore coat protein W</fullName>
    </recommendedName>
</protein>
<dbReference type="RefSeq" id="WP_317965725.1">
    <property type="nucleotide sequence ID" value="NZ_CP129118.1"/>
</dbReference>
<name>A0ABZ0L2S8_9BACL</name>
<evidence type="ECO:0000313" key="3">
    <source>
        <dbReference type="Proteomes" id="UP001303902"/>
    </source>
</evidence>
<accession>A0ABZ0L2S8</accession>
<keyword evidence="1" id="KW-0175">Coiled coil</keyword>
<organism evidence="2 3">
    <name type="scientific">Sporosarcina oncorhynchi</name>
    <dbReference type="NCBI Taxonomy" id="3056444"/>
    <lineage>
        <taxon>Bacteria</taxon>
        <taxon>Bacillati</taxon>
        <taxon>Bacillota</taxon>
        <taxon>Bacilli</taxon>
        <taxon>Bacillales</taxon>
        <taxon>Caryophanaceae</taxon>
        <taxon>Sporosarcina</taxon>
    </lineage>
</organism>
<evidence type="ECO:0000256" key="1">
    <source>
        <dbReference type="SAM" id="Coils"/>
    </source>
</evidence>
<feature type="coiled-coil region" evidence="1">
    <location>
        <begin position="38"/>
        <end position="65"/>
    </location>
</feature>
<gene>
    <name evidence="2" type="ORF">QWT69_11275</name>
</gene>
<sequence>MDEKKTSEQVQNLSEQFVELFVANLLTKNHVDIQETKKRVTEEQRAQLKTTVEKLKAQVEEFLETNTVKKTTESDENVVGQAVNPLREAFIERKRKRENKKMS</sequence>
<keyword evidence="3" id="KW-1185">Reference proteome</keyword>
<evidence type="ECO:0008006" key="4">
    <source>
        <dbReference type="Google" id="ProtNLM"/>
    </source>
</evidence>
<reference evidence="2 3" key="1">
    <citation type="submission" date="2023-06" db="EMBL/GenBank/DDBJ databases">
        <title>Sporosarcina sp. nov., isolated from Korean tranditional fermented seafood 'Jeotgal'.</title>
        <authorList>
            <person name="Yang A.I."/>
            <person name="Shin N.-R."/>
        </authorList>
    </citation>
    <scope>NUCLEOTIDE SEQUENCE [LARGE SCALE GENOMIC DNA]</scope>
    <source>
        <strain evidence="2 3">T2O-4</strain>
    </source>
</reference>
<dbReference type="Proteomes" id="UP001303902">
    <property type="component" value="Chromosome"/>
</dbReference>